<protein>
    <submittedName>
        <fullName evidence="1">Uncharacterized protein</fullName>
    </submittedName>
</protein>
<dbReference type="InParanoid" id="A0A0C3DUU1"/>
<sequence length="283" mass="31724">FRSPLFRPNRAALLRVFVPSPDGTWLSTSSVEECEAELRRSGTGVAKLLRVGDVVWDVALGDEGNVGRMVWDGGYLVDLDYKYSRLGELSPYFHSLAFSPSYFHRVIRIGASAGHNPQANPIVYVDVSPWGKEISENLQLLQERGKAETPNGALHDVVQWVHRSSFTIRRPGNAPAPSHLQETYPHLIPRPQRAPVPSAPGFLVDPNWYGRVVIEAEGTNEGLVDLQERCGPGVFPPRAETIAKQIRNAKENAQARKMWRVVRERSRPGEIFLRAVTEKERVM</sequence>
<gene>
    <name evidence="1" type="ORF">SCLCIDRAFT_60461</name>
</gene>
<reference evidence="1 2" key="1">
    <citation type="submission" date="2014-04" db="EMBL/GenBank/DDBJ databases">
        <authorList>
            <consortium name="DOE Joint Genome Institute"/>
            <person name="Kuo A."/>
            <person name="Kohler A."/>
            <person name="Nagy L.G."/>
            <person name="Floudas D."/>
            <person name="Copeland A."/>
            <person name="Barry K.W."/>
            <person name="Cichocki N."/>
            <person name="Veneault-Fourrey C."/>
            <person name="LaButti K."/>
            <person name="Lindquist E.A."/>
            <person name="Lipzen A."/>
            <person name="Lundell T."/>
            <person name="Morin E."/>
            <person name="Murat C."/>
            <person name="Sun H."/>
            <person name="Tunlid A."/>
            <person name="Henrissat B."/>
            <person name="Grigoriev I.V."/>
            <person name="Hibbett D.S."/>
            <person name="Martin F."/>
            <person name="Nordberg H.P."/>
            <person name="Cantor M.N."/>
            <person name="Hua S.X."/>
        </authorList>
    </citation>
    <scope>NUCLEOTIDE SEQUENCE [LARGE SCALE GENOMIC DNA]</scope>
    <source>
        <strain evidence="1 2">Foug A</strain>
    </source>
</reference>
<dbReference type="Proteomes" id="UP000053989">
    <property type="component" value="Unassembled WGS sequence"/>
</dbReference>
<evidence type="ECO:0000313" key="1">
    <source>
        <dbReference type="EMBL" id="KIM59934.1"/>
    </source>
</evidence>
<organism evidence="1 2">
    <name type="scientific">Scleroderma citrinum Foug A</name>
    <dbReference type="NCBI Taxonomy" id="1036808"/>
    <lineage>
        <taxon>Eukaryota</taxon>
        <taxon>Fungi</taxon>
        <taxon>Dikarya</taxon>
        <taxon>Basidiomycota</taxon>
        <taxon>Agaricomycotina</taxon>
        <taxon>Agaricomycetes</taxon>
        <taxon>Agaricomycetidae</taxon>
        <taxon>Boletales</taxon>
        <taxon>Sclerodermatineae</taxon>
        <taxon>Sclerodermataceae</taxon>
        <taxon>Scleroderma</taxon>
    </lineage>
</organism>
<dbReference type="AlphaFoldDB" id="A0A0C3DUU1"/>
<feature type="non-terminal residue" evidence="1">
    <location>
        <position position="283"/>
    </location>
</feature>
<evidence type="ECO:0000313" key="2">
    <source>
        <dbReference type="Proteomes" id="UP000053989"/>
    </source>
</evidence>
<dbReference type="OrthoDB" id="3365519at2759"/>
<accession>A0A0C3DUU1</accession>
<dbReference type="EMBL" id="KN822068">
    <property type="protein sequence ID" value="KIM59934.1"/>
    <property type="molecule type" value="Genomic_DNA"/>
</dbReference>
<name>A0A0C3DUU1_9AGAM</name>
<proteinExistence type="predicted"/>
<feature type="non-terminal residue" evidence="1">
    <location>
        <position position="1"/>
    </location>
</feature>
<dbReference type="HOGENOM" id="CLU_022144_0_0_1"/>
<reference evidence="2" key="2">
    <citation type="submission" date="2015-01" db="EMBL/GenBank/DDBJ databases">
        <title>Evolutionary Origins and Diversification of the Mycorrhizal Mutualists.</title>
        <authorList>
            <consortium name="DOE Joint Genome Institute"/>
            <consortium name="Mycorrhizal Genomics Consortium"/>
            <person name="Kohler A."/>
            <person name="Kuo A."/>
            <person name="Nagy L.G."/>
            <person name="Floudas D."/>
            <person name="Copeland A."/>
            <person name="Barry K.W."/>
            <person name="Cichocki N."/>
            <person name="Veneault-Fourrey C."/>
            <person name="LaButti K."/>
            <person name="Lindquist E.A."/>
            <person name="Lipzen A."/>
            <person name="Lundell T."/>
            <person name="Morin E."/>
            <person name="Murat C."/>
            <person name="Riley R."/>
            <person name="Ohm R."/>
            <person name="Sun H."/>
            <person name="Tunlid A."/>
            <person name="Henrissat B."/>
            <person name="Grigoriev I.V."/>
            <person name="Hibbett D.S."/>
            <person name="Martin F."/>
        </authorList>
    </citation>
    <scope>NUCLEOTIDE SEQUENCE [LARGE SCALE GENOMIC DNA]</scope>
    <source>
        <strain evidence="2">Foug A</strain>
    </source>
</reference>
<dbReference type="STRING" id="1036808.A0A0C3DUU1"/>
<keyword evidence="2" id="KW-1185">Reference proteome</keyword>